<proteinExistence type="predicted"/>
<dbReference type="Proteomes" id="UP001732700">
    <property type="component" value="Chromosome 7C"/>
</dbReference>
<evidence type="ECO:0000313" key="2">
    <source>
        <dbReference type="Proteomes" id="UP001732700"/>
    </source>
</evidence>
<dbReference type="EnsemblPlants" id="AVESA.00010b.r2.7CG0685280.1">
    <property type="protein sequence ID" value="AVESA.00010b.r2.7CG0685280.1.CDS"/>
    <property type="gene ID" value="AVESA.00010b.r2.7CG0685280"/>
</dbReference>
<name>A0ACD5ZX01_AVESA</name>
<keyword evidence="2" id="KW-1185">Reference proteome</keyword>
<organism evidence="1 2">
    <name type="scientific">Avena sativa</name>
    <name type="common">Oat</name>
    <dbReference type="NCBI Taxonomy" id="4498"/>
    <lineage>
        <taxon>Eukaryota</taxon>
        <taxon>Viridiplantae</taxon>
        <taxon>Streptophyta</taxon>
        <taxon>Embryophyta</taxon>
        <taxon>Tracheophyta</taxon>
        <taxon>Spermatophyta</taxon>
        <taxon>Magnoliopsida</taxon>
        <taxon>Liliopsida</taxon>
        <taxon>Poales</taxon>
        <taxon>Poaceae</taxon>
        <taxon>BOP clade</taxon>
        <taxon>Pooideae</taxon>
        <taxon>Poodae</taxon>
        <taxon>Poeae</taxon>
        <taxon>Poeae Chloroplast Group 1 (Aveneae type)</taxon>
        <taxon>Aveninae</taxon>
        <taxon>Avena</taxon>
    </lineage>
</organism>
<reference evidence="1" key="1">
    <citation type="submission" date="2021-05" db="EMBL/GenBank/DDBJ databases">
        <authorList>
            <person name="Scholz U."/>
            <person name="Mascher M."/>
            <person name="Fiebig A."/>
        </authorList>
    </citation>
    <scope>NUCLEOTIDE SEQUENCE [LARGE SCALE GENOMIC DNA]</scope>
</reference>
<reference evidence="1" key="2">
    <citation type="submission" date="2025-09" db="UniProtKB">
        <authorList>
            <consortium name="EnsemblPlants"/>
        </authorList>
    </citation>
    <scope>IDENTIFICATION</scope>
</reference>
<evidence type="ECO:0000313" key="1">
    <source>
        <dbReference type="EnsemblPlants" id="AVESA.00010b.r2.7CG0685280.1.CDS"/>
    </source>
</evidence>
<accession>A0ACD5ZX01</accession>
<protein>
    <submittedName>
        <fullName evidence="1">Uncharacterized protein</fullName>
    </submittedName>
</protein>
<sequence>MRDLRVNYVVITAGNSLRGILTSKDVLTRVIGHNRPPELTLVEKVMTLHPNCATLDATILDALCLMDSGKFLHIPVLNGDGMLVACLDVLQLLKLRDSTLEFEPLDEDHSLPYASSDRLDIKCMTPSVLELIMLEGSSEPTNLPFTLLQDITNNFSNERTIGYGGFGIVFKGVLQNGCVAVKKLFNSHTIEDGPFHREANFLMNVKHPNIVRFLGFCAHTEYKAIKSEGSGRYDKYIYVEMRERLLCFEYISKGSLDNHITDELRGLEWHARYQIIGGICEGLLYLHKEKDIVHMDLKPANILLNDLMVLKITDFGIIKTP</sequence>